<dbReference type="eggNOG" id="COG4619">
    <property type="taxonomic scope" value="Bacteria"/>
</dbReference>
<evidence type="ECO:0000313" key="5">
    <source>
        <dbReference type="Proteomes" id="UP000027395"/>
    </source>
</evidence>
<protein>
    <submittedName>
        <fullName evidence="4">ABC transporter ATP-binding protein</fullName>
        <ecNumber evidence="4">3.6.3.27</ecNumber>
    </submittedName>
</protein>
<dbReference type="RefSeq" id="WP_042155702.1">
    <property type="nucleotide sequence ID" value="NZ_CM002803.1"/>
</dbReference>
<proteinExistence type="predicted"/>
<dbReference type="EC" id="3.6.3.27" evidence="4"/>
<feature type="domain" description="ABC transporter" evidence="3">
    <location>
        <begin position="4"/>
        <end position="214"/>
    </location>
</feature>
<dbReference type="PROSITE" id="PS50893">
    <property type="entry name" value="ABC_TRANSPORTER_2"/>
    <property type="match status" value="1"/>
</dbReference>
<dbReference type="PANTHER" id="PTHR43119:SF1">
    <property type="entry name" value="ABC TRANSPORTER DOMAIN-CONTAINING PROTEIN"/>
    <property type="match status" value="1"/>
</dbReference>
<dbReference type="GO" id="GO:0016887">
    <property type="term" value="F:ATP hydrolysis activity"/>
    <property type="evidence" value="ECO:0007669"/>
    <property type="project" value="InterPro"/>
</dbReference>
<sequence>MSQLSAINLGRKIQSRWVWRGVNLVLSPGMCLGLVGATGTGKTLLMRALAGLDPINEGEIKLGNRSLTQCYIPQYRSLVIYLHQRSVLLEGTVETNLKRIYDLSVHHQKYYNPQRVENWFLYLGRSPDFLQQSTQNLSGGETQLVALIRGLQLDPLVLLLDEPTASLDPKTTQQVESLIQRWLTENPERACIWTSHDSKQLHRVTQVQQELISDQ</sequence>
<dbReference type="GeneID" id="77287994"/>
<dbReference type="AlphaFoldDB" id="A0A073CWI7"/>
<dbReference type="InterPro" id="IPR027417">
    <property type="entry name" value="P-loop_NTPase"/>
</dbReference>
<evidence type="ECO:0000256" key="1">
    <source>
        <dbReference type="ARBA" id="ARBA00022741"/>
    </source>
</evidence>
<keyword evidence="5" id="KW-1185">Reference proteome</keyword>
<dbReference type="GO" id="GO:0005524">
    <property type="term" value="F:ATP binding"/>
    <property type="evidence" value="ECO:0007669"/>
    <property type="project" value="UniProtKB-KW"/>
</dbReference>
<accession>A0A073CWI7</accession>
<dbReference type="PANTHER" id="PTHR43119">
    <property type="entry name" value="ABC TRANSPORT PROTEIN ATP-BINDING COMPONENT-RELATED"/>
    <property type="match status" value="1"/>
</dbReference>
<keyword evidence="4" id="KW-0378">Hydrolase</keyword>
<dbReference type="EMBL" id="CM002803">
    <property type="protein sequence ID" value="KEI68335.1"/>
    <property type="molecule type" value="Genomic_DNA"/>
</dbReference>
<evidence type="ECO:0000259" key="3">
    <source>
        <dbReference type="PROSITE" id="PS50893"/>
    </source>
</evidence>
<reference evidence="4 5" key="1">
    <citation type="journal article" date="2014" name="Appl. Environ. Microbiol.">
        <title>Elucidation of insertion elements encoded on plasmids and in vitro construction of shuttle vectors from the toxic cyanobacterium Planktothrix.</title>
        <authorList>
            <person name="Christiansen G."/>
            <person name="Goesmann A."/>
            <person name="Kurmayer R."/>
        </authorList>
    </citation>
    <scope>NUCLEOTIDE SEQUENCE [LARGE SCALE GENOMIC DNA]</scope>
    <source>
        <strain evidence="4 5">NIVA-CYA 126/8</strain>
    </source>
</reference>
<organism evidence="4 5">
    <name type="scientific">Planktothrix agardhii (strain NIVA-CYA 126/8)</name>
    <dbReference type="NCBI Taxonomy" id="388467"/>
    <lineage>
        <taxon>Bacteria</taxon>
        <taxon>Bacillati</taxon>
        <taxon>Cyanobacteriota</taxon>
        <taxon>Cyanophyceae</taxon>
        <taxon>Oscillatoriophycideae</taxon>
        <taxon>Oscillatoriales</taxon>
        <taxon>Microcoleaceae</taxon>
        <taxon>Planktothrix</taxon>
    </lineage>
</organism>
<dbReference type="HOGENOM" id="CLU_000604_1_22_3"/>
<name>A0A073CWI7_PLAA1</name>
<dbReference type="SUPFAM" id="SSF52540">
    <property type="entry name" value="P-loop containing nucleoside triphosphate hydrolases"/>
    <property type="match status" value="1"/>
</dbReference>
<dbReference type="CDD" id="cd00267">
    <property type="entry name" value="ABC_ATPase"/>
    <property type="match status" value="1"/>
</dbReference>
<dbReference type="SMART" id="SM00382">
    <property type="entry name" value="AAA"/>
    <property type="match status" value="1"/>
</dbReference>
<dbReference type="InterPro" id="IPR003439">
    <property type="entry name" value="ABC_transporter-like_ATP-bd"/>
</dbReference>
<evidence type="ECO:0000256" key="2">
    <source>
        <dbReference type="ARBA" id="ARBA00022840"/>
    </source>
</evidence>
<dbReference type="Gene3D" id="3.40.50.300">
    <property type="entry name" value="P-loop containing nucleotide triphosphate hydrolases"/>
    <property type="match status" value="1"/>
</dbReference>
<dbReference type="InterPro" id="IPR003593">
    <property type="entry name" value="AAA+_ATPase"/>
</dbReference>
<dbReference type="PATRIC" id="fig|388467.6.peg.3524"/>
<dbReference type="Proteomes" id="UP000027395">
    <property type="component" value="Chromosome"/>
</dbReference>
<dbReference type="Pfam" id="PF00005">
    <property type="entry name" value="ABC_tran"/>
    <property type="match status" value="1"/>
</dbReference>
<keyword evidence="1" id="KW-0547">Nucleotide-binding</keyword>
<gene>
    <name evidence="4" type="ORF">A19Y_3579</name>
</gene>
<dbReference type="STRING" id="388467.A19Y_3579"/>
<keyword evidence="2 4" id="KW-0067">ATP-binding</keyword>
<evidence type="ECO:0000313" key="4">
    <source>
        <dbReference type="EMBL" id="KEI68335.1"/>
    </source>
</evidence>